<sequence length="1048" mass="118822">MAFVLQEKENVVQLETFIRLHCPSPNCEKFYKTKKSLNEHFRLYPTHKPESLKNSHKRISTKEISETFLSEEQPYSRRQRVRELMSHLTDEEISEFALPRVTKVVPPVDFFLQGSSSSGDVFQKLVTFREQICLRFPELVTFFYSKTSLPFTLQSPKQKFIDFVLDNKSNCCEWLLEQDNGSLLRGFLMPLVFKTYYPAFKDFSCGIVGEFGISQKDTQDVLRNKLGKKLEKVLGINPILSKDEIFGKLNDTRQELLEKVGLKFNEFGEVVVGYVDVEKYITLFLSQAGVQSAITAPNDTIIIMDYTDGFPWLKWSRHFTGETSVRVKIIEPYNLLSTVLTVALWLGGDDYDTVKKCAGAVFDQLKELKTIKHPLSGKEIKIVRRSCGDGKERRSSTGNSSAKSSYPIPEAPEHQSQLGDMKLVCTCPVWTVEDTEALETKFQSELKGKAPSKEKHREFAKQNLGNTGRSNISGTPLSEYYPGTSHLGFRSAETLCLRIAKIASAVLGSDQQFLLALKKGLAKSVNVDDKTVKFDEVGVLAFAERMPEILKAAGFKGTLLEILCTFCKGLDGVYKNLLLTPHELTGDDYEVQARIQLGFQAVQIFGTANITASLKQIVTYVPYYVEKALSDSDIIGLPITLANFNDGIMETAHKQNKKNSLLFSGGRNGPISKHQYQKQVIQQQFANEVFELICRETTPQKSSSTKVERKRQAQEQGNYGTKKMNLPFTEKIELNREENVPEKMEDEARNDDDNEFEMYKDSPAQGNVPDNVVCKSINEVQCSEEVMLLTDELWQYAKDSYRNNTITVITKQSARELHDDLPQSCLEFHLQSIQSSFISWERSDARVSKEIFKCKVLTASASQCFSATKVERDESKRMLIHFTDVIGLEVRENSIVMDVKSRPKFEKKVHTKDRENGRTGGGKWTEENMHVEEGGSPNRIELVMVGRREPVTAKLQEVLSKVPSLKKAINRGLATVYDNNVLYDQQILEDRYPVLQDPTLVRAGQLACLRLLTALPLSNKAEFVTKMYAGIESKFNQLLRERVQKSIN</sequence>
<evidence type="ECO:0000313" key="4">
    <source>
        <dbReference type="EMBL" id="CAH3180382.1"/>
    </source>
</evidence>
<feature type="region of interest" description="Disordered" evidence="2">
    <location>
        <begin position="443"/>
        <end position="472"/>
    </location>
</feature>
<evidence type="ECO:0000256" key="2">
    <source>
        <dbReference type="SAM" id="MobiDB-lite"/>
    </source>
</evidence>
<dbReference type="InterPro" id="IPR013087">
    <property type="entry name" value="Znf_C2H2_type"/>
</dbReference>
<comment type="caution">
    <text evidence="4">The sequence shown here is derived from an EMBL/GenBank/DDBJ whole genome shotgun (WGS) entry which is preliminary data.</text>
</comment>
<gene>
    <name evidence="4" type="ORF">PEVE_00012894</name>
</gene>
<organism evidence="4 5">
    <name type="scientific">Porites evermanni</name>
    <dbReference type="NCBI Taxonomy" id="104178"/>
    <lineage>
        <taxon>Eukaryota</taxon>
        <taxon>Metazoa</taxon>
        <taxon>Cnidaria</taxon>
        <taxon>Anthozoa</taxon>
        <taxon>Hexacorallia</taxon>
        <taxon>Scleractinia</taxon>
        <taxon>Fungiina</taxon>
        <taxon>Poritidae</taxon>
        <taxon>Porites</taxon>
    </lineage>
</organism>
<feature type="region of interest" description="Disordered" evidence="2">
    <location>
        <begin position="701"/>
        <end position="721"/>
    </location>
</feature>
<feature type="region of interest" description="Disordered" evidence="2">
    <location>
        <begin position="906"/>
        <end position="930"/>
    </location>
</feature>
<feature type="compositionally biased region" description="Basic and acidic residues" evidence="2">
    <location>
        <begin position="443"/>
        <end position="460"/>
    </location>
</feature>
<evidence type="ECO:0000256" key="1">
    <source>
        <dbReference type="PROSITE-ProRule" id="PRU00042"/>
    </source>
</evidence>
<dbReference type="PROSITE" id="PS50157">
    <property type="entry name" value="ZINC_FINGER_C2H2_2"/>
    <property type="match status" value="1"/>
</dbReference>
<feature type="region of interest" description="Disordered" evidence="2">
    <location>
        <begin position="386"/>
        <end position="415"/>
    </location>
</feature>
<keyword evidence="1" id="KW-0862">Zinc</keyword>
<feature type="domain" description="C2H2-type" evidence="3">
    <location>
        <begin position="20"/>
        <end position="49"/>
    </location>
</feature>
<name>A0ABN8RSE4_9CNID</name>
<dbReference type="Proteomes" id="UP001159427">
    <property type="component" value="Unassembled WGS sequence"/>
</dbReference>
<accession>A0ABN8RSE4</accession>
<evidence type="ECO:0000313" key="5">
    <source>
        <dbReference type="Proteomes" id="UP001159427"/>
    </source>
</evidence>
<proteinExistence type="predicted"/>
<evidence type="ECO:0000259" key="3">
    <source>
        <dbReference type="PROSITE" id="PS50157"/>
    </source>
</evidence>
<keyword evidence="1" id="KW-0863">Zinc-finger</keyword>
<feature type="compositionally biased region" description="Polar residues" evidence="2">
    <location>
        <begin position="463"/>
        <end position="472"/>
    </location>
</feature>
<keyword evidence="5" id="KW-1185">Reference proteome</keyword>
<keyword evidence="1" id="KW-0479">Metal-binding</keyword>
<reference evidence="4 5" key="1">
    <citation type="submission" date="2022-05" db="EMBL/GenBank/DDBJ databases">
        <authorList>
            <consortium name="Genoscope - CEA"/>
            <person name="William W."/>
        </authorList>
    </citation>
    <scope>NUCLEOTIDE SEQUENCE [LARGE SCALE GENOMIC DNA]</scope>
</reference>
<protein>
    <recommendedName>
        <fullName evidence="3">C2H2-type domain-containing protein</fullName>
    </recommendedName>
</protein>
<dbReference type="EMBL" id="CALNXI010001957">
    <property type="protein sequence ID" value="CAH3180382.1"/>
    <property type="molecule type" value="Genomic_DNA"/>
</dbReference>
<feature type="compositionally biased region" description="Basic and acidic residues" evidence="2">
    <location>
        <begin position="386"/>
        <end position="395"/>
    </location>
</feature>
<feature type="compositionally biased region" description="Basic and acidic residues" evidence="2">
    <location>
        <begin position="906"/>
        <end position="917"/>
    </location>
</feature>